<dbReference type="HOGENOM" id="CLU_033329_1_0_7"/>
<dbReference type="SUPFAM" id="SSF55729">
    <property type="entry name" value="Acyl-CoA N-acyltransferases (Nat)"/>
    <property type="match status" value="1"/>
</dbReference>
<evidence type="ECO:0000256" key="2">
    <source>
        <dbReference type="ARBA" id="ARBA00022516"/>
    </source>
</evidence>
<reference evidence="7 8" key="2">
    <citation type="journal article" date="2012" name="BMC Genomics">
        <title>The genome of Pelobacter carbinolicus reveals surprising metabolic capabilities and physiological features.</title>
        <authorList>
            <person name="Aklujkar M."/>
            <person name="Haveman S.A."/>
            <person name="Didonato R.Jr."/>
            <person name="Chertkov O."/>
            <person name="Han C.S."/>
            <person name="Land M.L."/>
            <person name="Brown P."/>
            <person name="Lovley D.R."/>
        </authorList>
    </citation>
    <scope>NUCLEOTIDE SEQUENCE [LARGE SCALE GENOMIC DNA]</scope>
    <source>
        <strain evidence="8">DSM 2380 / NBRC 103641 / GraBd1</strain>
    </source>
</reference>
<keyword evidence="4" id="KW-0443">Lipid metabolism</keyword>
<dbReference type="SUPFAM" id="SSF69593">
    <property type="entry name" value="Glycerol-3-phosphate (1)-acyltransferase"/>
    <property type="match status" value="1"/>
</dbReference>
<protein>
    <submittedName>
        <fullName evidence="7">Lysophospholipid acyltransferase superfamily protein</fullName>
    </submittedName>
</protein>
<dbReference type="Pfam" id="PF13444">
    <property type="entry name" value="Acetyltransf_5"/>
    <property type="match status" value="1"/>
</dbReference>
<dbReference type="AlphaFoldDB" id="Q3A261"/>
<sequence length="607" mass="68212">MTQQNQYDPFDIPWPLAQNPLVKKVVMSPLERLLGVRQCRDIYRQLPAGDSPEDFCRAALEQLQVTGEPEGEGLEPVPCQGPAIVVANHPFGAVEGLVMLEALRRMRPDTKVLANSLLERIPQLREALIGVGILGGAQGTGVNIGPLRQAIRHVRDGGLLLIFPAGEVSHLQLQRREVADPPWQVSVGALIRHCRAPVLPVYIPGRNGMVFQLAGLMHPRLRTLLLGRMLLAHKGRPVRFRGGRLIPWSRLEQCADDRERIDYLRLRSYLLGAADSVGGPLNPSTDIEPMTVISPQPTELVAAEVSRLPQGQLLVRNGPMQVWQAEAGQIPYLLLEIGRLRELTFRAVGEGTGRSFDLDRFDQDYLHLFLWHSERQELVGAYRVGCCDTLLKRFGKQGLYTHTLFKFRRRLFDAIGPALELGRSFVRPEYQKSYSPLLLLWKGIGRFVVKNPQYRVLFGPVSISRDYSDLSRRLIAGTLQAELPLPQLSRLVKPRLPFHAKARIRGCSGELARTFCGSMDQVAPLVADIEVQQKGIPVLLRHYLNLGGKLLTFNRDPQFSDVLDGLILVDLLQTDRKTIQRYMGREEAEAFFTYQRLLSSQREALCA</sequence>
<dbReference type="eggNOG" id="COG3176">
    <property type="taxonomic scope" value="Bacteria"/>
</dbReference>
<evidence type="ECO:0000313" key="8">
    <source>
        <dbReference type="Proteomes" id="UP000002534"/>
    </source>
</evidence>
<dbReference type="InterPro" id="IPR016181">
    <property type="entry name" value="Acyl_CoA_acyltransferase"/>
</dbReference>
<name>Q3A261_SYNC1</name>
<dbReference type="GO" id="GO:0006629">
    <property type="term" value="P:lipid metabolic process"/>
    <property type="evidence" value="ECO:0007669"/>
    <property type="project" value="UniProtKB-KW"/>
</dbReference>
<dbReference type="eggNOG" id="COG0204">
    <property type="taxonomic scope" value="Bacteria"/>
</dbReference>
<dbReference type="Proteomes" id="UP000002534">
    <property type="component" value="Chromosome"/>
</dbReference>
<keyword evidence="8" id="KW-1185">Reference proteome</keyword>
<feature type="domain" description="Phospholipid/glycerol acyltransferase" evidence="6">
    <location>
        <begin position="83"/>
        <end position="206"/>
    </location>
</feature>
<evidence type="ECO:0000256" key="3">
    <source>
        <dbReference type="ARBA" id="ARBA00022679"/>
    </source>
</evidence>
<dbReference type="PANTHER" id="PTHR37323">
    <property type="entry name" value="GCN5-RELATED N-ACETYLTRANSFERASE"/>
    <property type="match status" value="1"/>
</dbReference>
<dbReference type="RefSeq" id="WP_011342066.1">
    <property type="nucleotide sequence ID" value="NC_007498.2"/>
</dbReference>
<keyword evidence="2" id="KW-0444">Lipid biosynthesis</keyword>
<evidence type="ECO:0000256" key="1">
    <source>
        <dbReference type="ARBA" id="ARBA00005189"/>
    </source>
</evidence>
<dbReference type="InterPro" id="IPR045746">
    <property type="entry name" value="ACT14924-like_Acyltransf_dom"/>
</dbReference>
<dbReference type="EMBL" id="CP000142">
    <property type="protein sequence ID" value="ABA89546.1"/>
    <property type="molecule type" value="Genomic_DNA"/>
</dbReference>
<dbReference type="CDD" id="cd07986">
    <property type="entry name" value="LPLAT_ACT14924-like"/>
    <property type="match status" value="1"/>
</dbReference>
<evidence type="ECO:0000256" key="5">
    <source>
        <dbReference type="ARBA" id="ARBA00023315"/>
    </source>
</evidence>
<dbReference type="OrthoDB" id="1113830at2"/>
<reference evidence="8" key="1">
    <citation type="submission" date="2005-10" db="EMBL/GenBank/DDBJ databases">
        <title>Complete sequence of Pelobacter carbinolicus DSM 2380.</title>
        <authorList>
            <person name="Copeland A."/>
            <person name="Lucas S."/>
            <person name="Lapidus A."/>
            <person name="Barry K."/>
            <person name="Detter J.C."/>
            <person name="Glavina T."/>
            <person name="Hammon N."/>
            <person name="Israni S."/>
            <person name="Pitluck S."/>
            <person name="Chertkov O."/>
            <person name="Schmutz J."/>
            <person name="Larimer F."/>
            <person name="Land M."/>
            <person name="Kyrpides N."/>
            <person name="Ivanova N."/>
            <person name="Richardson P."/>
        </authorList>
    </citation>
    <scope>NUCLEOTIDE SEQUENCE [LARGE SCALE GENOMIC DNA]</scope>
    <source>
        <strain evidence="8">DSM 2380 / NBRC 103641 / GraBd1</strain>
    </source>
</reference>
<dbReference type="Pfam" id="PF19576">
    <property type="entry name" value="Acyltransf_2"/>
    <property type="match status" value="1"/>
</dbReference>
<dbReference type="GO" id="GO:0016746">
    <property type="term" value="F:acyltransferase activity"/>
    <property type="evidence" value="ECO:0007669"/>
    <property type="project" value="UniProtKB-KW"/>
</dbReference>
<gene>
    <name evidence="7" type="ordered locus">Pcar_2307</name>
</gene>
<dbReference type="STRING" id="338963.Pcar_2307"/>
<evidence type="ECO:0000256" key="4">
    <source>
        <dbReference type="ARBA" id="ARBA00023098"/>
    </source>
</evidence>
<keyword evidence="5 7" id="KW-0012">Acyltransferase</keyword>
<dbReference type="KEGG" id="pca:Pcar_2307"/>
<dbReference type="InterPro" id="IPR052351">
    <property type="entry name" value="Ornithine_N-alpha-AT"/>
</dbReference>
<accession>Q3A261</accession>
<dbReference type="PANTHER" id="PTHR37323:SF1">
    <property type="entry name" value="L-ORNITHINE N(ALPHA)-ACYLTRANSFERASE"/>
    <property type="match status" value="1"/>
</dbReference>
<evidence type="ECO:0000259" key="6">
    <source>
        <dbReference type="SMART" id="SM00563"/>
    </source>
</evidence>
<dbReference type="SMART" id="SM00563">
    <property type="entry name" value="PlsC"/>
    <property type="match status" value="1"/>
</dbReference>
<organism evidence="7 8">
    <name type="scientific">Syntrophotalea carbinolica (strain DSM 2380 / NBRC 103641 / GraBd1)</name>
    <name type="common">Pelobacter carbinolicus</name>
    <dbReference type="NCBI Taxonomy" id="338963"/>
    <lineage>
        <taxon>Bacteria</taxon>
        <taxon>Pseudomonadati</taxon>
        <taxon>Thermodesulfobacteriota</taxon>
        <taxon>Desulfuromonadia</taxon>
        <taxon>Desulfuromonadales</taxon>
        <taxon>Syntrophotaleaceae</taxon>
        <taxon>Syntrophotalea</taxon>
    </lineage>
</organism>
<evidence type="ECO:0000313" key="7">
    <source>
        <dbReference type="EMBL" id="ABA89546.1"/>
    </source>
</evidence>
<dbReference type="InterPro" id="IPR002123">
    <property type="entry name" value="Plipid/glycerol_acylTrfase"/>
</dbReference>
<keyword evidence="3 7" id="KW-0808">Transferase</keyword>
<proteinExistence type="predicted"/>
<comment type="pathway">
    <text evidence="1">Lipid metabolism.</text>
</comment>